<dbReference type="EMBL" id="BAUT01000025">
    <property type="protein sequence ID" value="GAE26466.1"/>
    <property type="molecule type" value="Genomic_DNA"/>
</dbReference>
<dbReference type="AlphaFoldDB" id="W4Q337"/>
<name>W4Q337_9BACI</name>
<evidence type="ECO:0000313" key="2">
    <source>
        <dbReference type="Proteomes" id="UP000018890"/>
    </source>
</evidence>
<accession>W4Q337</accession>
<protein>
    <submittedName>
        <fullName evidence="1">Uncharacterized protein</fullName>
    </submittedName>
</protein>
<reference evidence="1" key="1">
    <citation type="journal article" date="2014" name="Genome Announc.">
        <title>Draft Genome Sequences of Three Alkaliphilic Bacillus Strains, Bacillus wakoensis JCM 9140T, Bacillus akibai JCM 9157T, and Bacillus hemicellulosilyticus JCM 9152T.</title>
        <authorList>
            <person name="Yuki M."/>
            <person name="Oshima K."/>
            <person name="Suda W."/>
            <person name="Oshida Y."/>
            <person name="Kitamura K."/>
            <person name="Iida T."/>
            <person name="Hattori M."/>
            <person name="Ohkuma M."/>
        </authorList>
    </citation>
    <scope>NUCLEOTIDE SEQUENCE [LARGE SCALE GENOMIC DNA]</scope>
    <source>
        <strain evidence="1">JCM 9140</strain>
    </source>
</reference>
<comment type="caution">
    <text evidence="1">The sequence shown here is derived from an EMBL/GenBank/DDBJ whole genome shotgun (WGS) entry which is preliminary data.</text>
</comment>
<proteinExistence type="predicted"/>
<keyword evidence="2" id="KW-1185">Reference proteome</keyword>
<evidence type="ECO:0000313" key="1">
    <source>
        <dbReference type="EMBL" id="GAE26466.1"/>
    </source>
</evidence>
<dbReference type="Proteomes" id="UP000018890">
    <property type="component" value="Unassembled WGS sequence"/>
</dbReference>
<sequence length="328" mass="37229">MTAPVSTVPIEETEENLESAHLFKQVEDMDVEEEVLEKESPPTSIEIKRKGDQFVLIYKGEEVGFQMNAATMESNFGEPNKIEKSPGLYHDTVDYVYDDVRFLFVPQTGDLTAIYFEQNRDILESEWMQGIFGKDMAAVSQSIKSGDERTILKLDVGQTVHVNLFEDWEGPVFNQAEYVLDEPEQDPFIKWHKSGGQLQAGDVFQMELGKYRNTRKSQVALSPVTFTMYSEEVYDKEAVGNELDEQRFSPPVHNSSHLTVTINPSTGTLMSGKEQVFFLDGQISPDAPVGTYRVTVRLEGQNVHYQTKEPVGHRFLLREMIADIVVVK</sequence>
<organism evidence="1 2">
    <name type="scientific">Halalkalibacter wakoensis JCM 9140</name>
    <dbReference type="NCBI Taxonomy" id="1236970"/>
    <lineage>
        <taxon>Bacteria</taxon>
        <taxon>Bacillati</taxon>
        <taxon>Bacillota</taxon>
        <taxon>Bacilli</taxon>
        <taxon>Bacillales</taxon>
        <taxon>Bacillaceae</taxon>
        <taxon>Halalkalibacter</taxon>
    </lineage>
</organism>
<gene>
    <name evidence="1" type="ORF">JCM9140_2535</name>
</gene>